<sequence>MKPGIAAQLRPGDMLPPLPTPSRRRRWGWVPGVLVLAAFLVFVLTRYAEEEKLAQLFLQARPAWLLVGAGFQVGTYLCAAVLWRRVLLRTGVHAPLLSLARLSIMKLSFDQIFPSAGLGGSLVVARGLRREGASASAAAASVIITNLCLYAAQALALGISLLFLWYRRELNPLVKWLAASFSILLAIVPATTLWLTRRQSWLGARWIRRIPGLEPLLRTLSQVPPRLLRDPRLLAEGTLLSLAIFLLDAATLGATLRALGHTALPSTVLVSFMLASVAETVSIIPGGVGTFEAACVGMLNYLGVPLETALTGTLLLRGFTLWLPLPVGLLLLRGSVPEEKQDG</sequence>
<protein>
    <recommendedName>
        <fullName evidence="9">Integral membrane protein</fullName>
    </recommendedName>
</protein>
<accession>A0A085VSW5</accession>
<comment type="caution">
    <text evidence="7">The sequence shown here is derived from an EMBL/GenBank/DDBJ whole genome shotgun (WGS) entry which is preliminary data.</text>
</comment>
<feature type="transmembrane region" description="Helical" evidence="6">
    <location>
        <begin position="27"/>
        <end position="48"/>
    </location>
</feature>
<dbReference type="PANTHER" id="PTHR39087:SF2">
    <property type="entry name" value="UPF0104 MEMBRANE PROTEIN MJ1595"/>
    <property type="match status" value="1"/>
</dbReference>
<evidence type="ECO:0008006" key="9">
    <source>
        <dbReference type="Google" id="ProtNLM"/>
    </source>
</evidence>
<evidence type="ECO:0000256" key="5">
    <source>
        <dbReference type="ARBA" id="ARBA00023136"/>
    </source>
</evidence>
<keyword evidence="4 6" id="KW-1133">Transmembrane helix</keyword>
<evidence type="ECO:0000313" key="7">
    <source>
        <dbReference type="EMBL" id="KFE58528.1"/>
    </source>
</evidence>
<evidence type="ECO:0000256" key="2">
    <source>
        <dbReference type="ARBA" id="ARBA00022475"/>
    </source>
</evidence>
<dbReference type="PATRIC" id="fig|394096.3.peg.8965"/>
<feature type="transmembrane region" description="Helical" evidence="6">
    <location>
        <begin position="176"/>
        <end position="196"/>
    </location>
</feature>
<dbReference type="InterPro" id="IPR022791">
    <property type="entry name" value="L-PG_synthase/AglD"/>
</dbReference>
<dbReference type="STRING" id="394096.DB31_6249"/>
<evidence type="ECO:0000256" key="6">
    <source>
        <dbReference type="SAM" id="Phobius"/>
    </source>
</evidence>
<organism evidence="7 8">
    <name type="scientific">Hyalangium minutum</name>
    <dbReference type="NCBI Taxonomy" id="394096"/>
    <lineage>
        <taxon>Bacteria</taxon>
        <taxon>Pseudomonadati</taxon>
        <taxon>Myxococcota</taxon>
        <taxon>Myxococcia</taxon>
        <taxon>Myxococcales</taxon>
        <taxon>Cystobacterineae</taxon>
        <taxon>Archangiaceae</taxon>
        <taxon>Hyalangium</taxon>
    </lineage>
</organism>
<dbReference type="AlphaFoldDB" id="A0A085VSW5"/>
<proteinExistence type="predicted"/>
<reference evidence="7 8" key="1">
    <citation type="submission" date="2014-04" db="EMBL/GenBank/DDBJ databases">
        <title>Genome assembly of Hyalangium minutum DSM 14724.</title>
        <authorList>
            <person name="Sharma G."/>
            <person name="Subramanian S."/>
        </authorList>
    </citation>
    <scope>NUCLEOTIDE SEQUENCE [LARGE SCALE GENOMIC DNA]</scope>
    <source>
        <strain evidence="7 8">DSM 14724</strain>
    </source>
</reference>
<evidence type="ECO:0000256" key="3">
    <source>
        <dbReference type="ARBA" id="ARBA00022692"/>
    </source>
</evidence>
<gene>
    <name evidence="7" type="ORF">DB31_6249</name>
</gene>
<feature type="transmembrane region" description="Helical" evidence="6">
    <location>
        <begin position="63"/>
        <end position="83"/>
    </location>
</feature>
<comment type="subcellular location">
    <subcellularLocation>
        <location evidence="1">Cell membrane</location>
        <topology evidence="1">Multi-pass membrane protein</topology>
    </subcellularLocation>
</comment>
<feature type="transmembrane region" description="Helical" evidence="6">
    <location>
        <begin position="233"/>
        <end position="256"/>
    </location>
</feature>
<keyword evidence="2" id="KW-1003">Cell membrane</keyword>
<keyword evidence="3 6" id="KW-0812">Transmembrane</keyword>
<evidence type="ECO:0000313" key="8">
    <source>
        <dbReference type="Proteomes" id="UP000028725"/>
    </source>
</evidence>
<keyword evidence="5 6" id="KW-0472">Membrane</keyword>
<feature type="transmembrane region" description="Helical" evidence="6">
    <location>
        <begin position="137"/>
        <end position="164"/>
    </location>
</feature>
<feature type="transmembrane region" description="Helical" evidence="6">
    <location>
        <begin position="308"/>
        <end position="332"/>
    </location>
</feature>
<dbReference type="Pfam" id="PF03706">
    <property type="entry name" value="LPG_synthase_TM"/>
    <property type="match status" value="1"/>
</dbReference>
<keyword evidence="8" id="KW-1185">Reference proteome</keyword>
<dbReference type="GO" id="GO:0005886">
    <property type="term" value="C:plasma membrane"/>
    <property type="evidence" value="ECO:0007669"/>
    <property type="project" value="UniProtKB-SubCell"/>
</dbReference>
<dbReference type="EMBL" id="JMCB01000035">
    <property type="protein sequence ID" value="KFE58528.1"/>
    <property type="molecule type" value="Genomic_DNA"/>
</dbReference>
<evidence type="ECO:0000256" key="4">
    <source>
        <dbReference type="ARBA" id="ARBA00022989"/>
    </source>
</evidence>
<name>A0A085VSW5_9BACT</name>
<dbReference type="PANTHER" id="PTHR39087">
    <property type="entry name" value="UPF0104 MEMBRANE PROTEIN MJ1595"/>
    <property type="match status" value="1"/>
</dbReference>
<evidence type="ECO:0000256" key="1">
    <source>
        <dbReference type="ARBA" id="ARBA00004651"/>
    </source>
</evidence>
<dbReference type="RefSeq" id="WP_044199958.1">
    <property type="nucleotide sequence ID" value="NZ_JMCB01000035.1"/>
</dbReference>
<dbReference type="Proteomes" id="UP000028725">
    <property type="component" value="Unassembled WGS sequence"/>
</dbReference>